<dbReference type="EMBL" id="SRHU01000032">
    <property type="protein sequence ID" value="TFZ39609.1"/>
    <property type="molecule type" value="Genomic_DNA"/>
</dbReference>
<reference evidence="4 6" key="1">
    <citation type="submission" date="2019-03" db="EMBL/GenBank/DDBJ databases">
        <title>Vagococcus sp. was isolated fron gut of Carduelis flavirostris.</title>
        <authorList>
            <person name="Ge Y."/>
        </authorList>
    </citation>
    <scope>NUCLEOTIDE SEQUENCE [LARGE SCALE GENOMIC DNA]</scope>
    <source>
        <strain evidence="4 6">CF-210</strain>
    </source>
</reference>
<dbReference type="Pfam" id="PF03382">
    <property type="entry name" value="DUF285"/>
    <property type="match status" value="1"/>
</dbReference>
<dbReference type="Proteomes" id="UP000296883">
    <property type="component" value="Chromosome"/>
</dbReference>
<dbReference type="InterPro" id="IPR005046">
    <property type="entry name" value="DUF285"/>
</dbReference>
<feature type="compositionally biased region" description="Acidic residues" evidence="1">
    <location>
        <begin position="86"/>
        <end position="95"/>
    </location>
</feature>
<feature type="region of interest" description="Disordered" evidence="1">
    <location>
        <begin position="69"/>
        <end position="139"/>
    </location>
</feature>
<evidence type="ECO:0000313" key="5">
    <source>
        <dbReference type="Proteomes" id="UP000296883"/>
    </source>
</evidence>
<dbReference type="Pfam" id="PF19789">
    <property type="entry name" value="DUF6273"/>
    <property type="match status" value="1"/>
</dbReference>
<evidence type="ECO:0000256" key="1">
    <source>
        <dbReference type="SAM" id="MobiDB-lite"/>
    </source>
</evidence>
<proteinExistence type="predicted"/>
<dbReference type="Gene3D" id="3.80.10.10">
    <property type="entry name" value="Ribonuclease Inhibitor"/>
    <property type="match status" value="1"/>
</dbReference>
<keyword evidence="5" id="KW-1185">Reference proteome</keyword>
<dbReference type="InterPro" id="IPR011889">
    <property type="entry name" value="Liste_lipo_26"/>
</dbReference>
<dbReference type="EMBL" id="CP038865">
    <property type="protein sequence ID" value="QCA29464.1"/>
    <property type="molecule type" value="Genomic_DNA"/>
</dbReference>
<protein>
    <submittedName>
        <fullName evidence="4">BspA family leucine-rich repeat surface protein</fullName>
    </submittedName>
</protein>
<feature type="compositionally biased region" description="Polar residues" evidence="1">
    <location>
        <begin position="69"/>
        <end position="83"/>
    </location>
</feature>
<name>A0AAJ5EEH4_9ENTE</name>
<evidence type="ECO:0000259" key="2">
    <source>
        <dbReference type="Pfam" id="PF19789"/>
    </source>
</evidence>
<dbReference type="NCBIfam" id="TIGR02167">
    <property type="entry name" value="Liste_lipo_26"/>
    <property type="match status" value="1"/>
</dbReference>
<dbReference type="InterPro" id="IPR046240">
    <property type="entry name" value="DUF6273"/>
</dbReference>
<sequence length="815" mass="89453">MRRRQTLKRNHLHKKIGVVGLIGLTMGSVAVQGISNAHNAQPLSADEVSAEAIQSTLATSELAEQLIQESHVTQESSQEAPQSTEETVEVVEESDIASTQTSEEASSDVTETTVASEEASTDATETTVATEEEETSPVTTNEVTYEVVGNTLIIETARLDEATKTDAKQPEAYSYFEAAGVDIASIETIEIKGTIELIDEGGAGLFSGFTSLKTINGLDNLNTKEATSLANFFKDSHALTSLDLSVFNTEKITDMKAMFEGLDNLIHIRLGEDFTFQSESGFDTLNAPTDTTGKWSTKDKEGHFNQVPVTNQDLVVNYQEKQPTTDWYIVEQLGMTVKEATIYQDEDVDPGLFIDSLTDGYGNPSSIEAQDVEIKNVKAVKTEDKGEQDITLTYASKGETFEATTELTVKDITDGLSFTSLPETVSFGQLDISDAGSYPASITGDLKVTDNREDLEEPSWHVQASMVQDLTNEAQDNHVLNQHVYVQTEEGKELINSDTSAIVYSQEASQSEEKTVELADKLTLDMKASEAKTGTYSGTVLWTLADGPGNEIPDPDPIAWGSVKRLNLTKDDAGNFTQGQAVTIESDLSSPTYSLENATSKDTTINDTTGELTVGLNEQVGELIVRVTSGKEVVRYAVTIAPFETNDIINQAGIDWKIMKDSNNEVLMVTDEIQKEVEFNPTLDDGNDYTGSTLEREMQAFYEERIAGSDLGTFVSGVDLPNTDEDYLTTINGNNTPTAFALTNWDVTKTKGFDRVAYDYEGERDWWWLRSPRPTFNNAVRYVDTQGTTLWFAYVDNVKGLRPALYLNLVSDIEQ</sequence>
<dbReference type="Proteomes" id="UP000297725">
    <property type="component" value="Unassembled WGS sequence"/>
</dbReference>
<evidence type="ECO:0000313" key="6">
    <source>
        <dbReference type="Proteomes" id="UP000297725"/>
    </source>
</evidence>
<feature type="domain" description="DUF6273" evidence="2">
    <location>
        <begin position="750"/>
        <end position="808"/>
    </location>
</feature>
<gene>
    <name evidence="4" type="ORF">E4031_08650</name>
    <name evidence="3" type="ORF">E4Z98_09090</name>
</gene>
<evidence type="ECO:0000313" key="3">
    <source>
        <dbReference type="EMBL" id="QCA29464.1"/>
    </source>
</evidence>
<organism evidence="4 6">
    <name type="scientific">Vagococcus xieshaowenii</name>
    <dbReference type="NCBI Taxonomy" id="2562451"/>
    <lineage>
        <taxon>Bacteria</taxon>
        <taxon>Bacillati</taxon>
        <taxon>Bacillota</taxon>
        <taxon>Bacilli</taxon>
        <taxon>Lactobacillales</taxon>
        <taxon>Enterococcaceae</taxon>
        <taxon>Vagococcus</taxon>
    </lineage>
</organism>
<evidence type="ECO:0000313" key="4">
    <source>
        <dbReference type="EMBL" id="TFZ39609.1"/>
    </source>
</evidence>
<feature type="compositionally biased region" description="Low complexity" evidence="1">
    <location>
        <begin position="107"/>
        <end position="129"/>
    </location>
</feature>
<reference evidence="3 5" key="2">
    <citation type="journal article" date="2020" name="Int. J. Syst. Evol. Microbiol.">
        <title>Vagococcus xieshaowenii sp. nov., isolated from snow finch (Montifringilla taczanowskii) cloacal content.</title>
        <authorList>
            <person name="Ge Y."/>
            <person name="Yang J."/>
            <person name="Lai X.H."/>
            <person name="Zhang G."/>
            <person name="Jin D."/>
            <person name="Lu S."/>
            <person name="Wang B."/>
            <person name="Huang Y."/>
            <person name="Huang Y."/>
            <person name="Ren Z."/>
            <person name="Zhang X."/>
            <person name="Xu J."/>
        </authorList>
    </citation>
    <scope>NUCLEOTIDE SEQUENCE [LARGE SCALE GENOMIC DNA]</scope>
    <source>
        <strain evidence="3">Personal::cf-49</strain>
        <strain evidence="5">personal::cf-49</strain>
    </source>
</reference>
<dbReference type="AlphaFoldDB" id="A0AAJ5EEH4"/>
<accession>A0AAJ5EEH4</accession>
<dbReference type="InterPro" id="IPR032675">
    <property type="entry name" value="LRR_dom_sf"/>
</dbReference>